<evidence type="ECO:0000313" key="2">
    <source>
        <dbReference type="EMBL" id="TDZ21722.1"/>
    </source>
</evidence>
<dbReference type="Proteomes" id="UP000014480">
    <property type="component" value="Unassembled WGS sequence"/>
</dbReference>
<feature type="region of interest" description="Disordered" evidence="1">
    <location>
        <begin position="1"/>
        <end position="46"/>
    </location>
</feature>
<evidence type="ECO:0000256" key="1">
    <source>
        <dbReference type="SAM" id="MobiDB-lite"/>
    </source>
</evidence>
<reference evidence="3" key="1">
    <citation type="journal article" date="2013" name="New Phytol.">
        <title>Comparative genomic and transcriptomic analyses reveal the hemibiotrophic stage shift of Colletotrichum fungi.</title>
        <authorList>
            <person name="Gan P."/>
            <person name="Ikeda K."/>
            <person name="Irieda H."/>
            <person name="Narusaka M."/>
            <person name="O'Connell R.J."/>
            <person name="Narusaka Y."/>
            <person name="Takano Y."/>
            <person name="Kubo Y."/>
            <person name="Shirasu K."/>
        </authorList>
    </citation>
    <scope>NUCLEOTIDE SEQUENCE [LARGE SCALE GENOMIC DNA]</scope>
    <source>
        <strain evidence="3">104-T / ATCC 96160 / CBS 514.97 / LARS 414 / MAFF 240422</strain>
    </source>
</reference>
<proteinExistence type="predicted"/>
<protein>
    <submittedName>
        <fullName evidence="2">Uncharacterized protein</fullName>
    </submittedName>
</protein>
<organism evidence="2 3">
    <name type="scientific">Colletotrichum orbiculare (strain 104-T / ATCC 96160 / CBS 514.97 / LARS 414 / MAFF 240422)</name>
    <name type="common">Cucumber anthracnose fungus</name>
    <name type="synonym">Colletotrichum lagenarium</name>
    <dbReference type="NCBI Taxonomy" id="1213857"/>
    <lineage>
        <taxon>Eukaryota</taxon>
        <taxon>Fungi</taxon>
        <taxon>Dikarya</taxon>
        <taxon>Ascomycota</taxon>
        <taxon>Pezizomycotina</taxon>
        <taxon>Sordariomycetes</taxon>
        <taxon>Hypocreomycetidae</taxon>
        <taxon>Glomerellales</taxon>
        <taxon>Glomerellaceae</taxon>
        <taxon>Colletotrichum</taxon>
        <taxon>Colletotrichum orbiculare species complex</taxon>
    </lineage>
</organism>
<dbReference type="AlphaFoldDB" id="A0A484FUR0"/>
<sequence length="71" mass="8180">MDREPEQANGEQHLFNYLQSNPHKQDRSRPDDGVWAAMHGPTNTQKPRMLESILPVTEPVEGYCTLWTSWG</sequence>
<keyword evidence="3" id="KW-1185">Reference proteome</keyword>
<name>A0A484FUR0_COLOR</name>
<reference evidence="3" key="2">
    <citation type="journal article" date="2019" name="Mol. Plant Microbe Interact.">
        <title>Genome sequence resources for four phytopathogenic fungi from the Colletotrichum orbiculare species complex.</title>
        <authorList>
            <person name="Gan P."/>
            <person name="Tsushima A."/>
            <person name="Narusaka M."/>
            <person name="Narusaka Y."/>
            <person name="Takano Y."/>
            <person name="Kubo Y."/>
            <person name="Shirasu K."/>
        </authorList>
    </citation>
    <scope>GENOME REANNOTATION</scope>
    <source>
        <strain evidence="3">104-T / ATCC 96160 / CBS 514.97 / LARS 414 / MAFF 240422</strain>
    </source>
</reference>
<feature type="compositionally biased region" description="Basic and acidic residues" evidence="1">
    <location>
        <begin position="23"/>
        <end position="32"/>
    </location>
</feature>
<accession>A0A484FUR0</accession>
<gene>
    <name evidence="2" type="ORF">Cob_v005327</name>
</gene>
<evidence type="ECO:0000313" key="3">
    <source>
        <dbReference type="Proteomes" id="UP000014480"/>
    </source>
</evidence>
<dbReference type="EMBL" id="AMCV02000013">
    <property type="protein sequence ID" value="TDZ21722.1"/>
    <property type="molecule type" value="Genomic_DNA"/>
</dbReference>
<comment type="caution">
    <text evidence="2">The sequence shown here is derived from an EMBL/GenBank/DDBJ whole genome shotgun (WGS) entry which is preliminary data.</text>
</comment>